<dbReference type="InterPro" id="IPR036259">
    <property type="entry name" value="MFS_trans_sf"/>
</dbReference>
<feature type="transmembrane region" description="Helical" evidence="1">
    <location>
        <begin position="80"/>
        <end position="102"/>
    </location>
</feature>
<dbReference type="EMBL" id="JAIZAY010000017">
    <property type="protein sequence ID" value="KAJ8026145.1"/>
    <property type="molecule type" value="Genomic_DNA"/>
</dbReference>
<organism evidence="2 3">
    <name type="scientific">Holothuria leucospilota</name>
    <name type="common">Black long sea cucumber</name>
    <name type="synonym">Mertensiothuria leucospilota</name>
    <dbReference type="NCBI Taxonomy" id="206669"/>
    <lineage>
        <taxon>Eukaryota</taxon>
        <taxon>Metazoa</taxon>
        <taxon>Echinodermata</taxon>
        <taxon>Eleutherozoa</taxon>
        <taxon>Echinozoa</taxon>
        <taxon>Holothuroidea</taxon>
        <taxon>Aspidochirotacea</taxon>
        <taxon>Aspidochirotida</taxon>
        <taxon>Holothuriidae</taxon>
        <taxon>Holothuria</taxon>
    </lineage>
</organism>
<accession>A0A9Q0YRG5</accession>
<feature type="transmembrane region" description="Helical" evidence="1">
    <location>
        <begin position="259"/>
        <end position="276"/>
    </location>
</feature>
<evidence type="ECO:0000313" key="3">
    <source>
        <dbReference type="Proteomes" id="UP001152320"/>
    </source>
</evidence>
<keyword evidence="1" id="KW-1133">Transmembrane helix</keyword>
<feature type="transmembrane region" description="Helical" evidence="1">
    <location>
        <begin position="296"/>
        <end position="317"/>
    </location>
</feature>
<sequence length="487" mass="53636">MAVFRDKWGWVVILASSFVFGGTIAPMNAFGRLFVAMQNDLNITTVQSGWAGSVAFSSNMLASPIAVVVEGFIGYRLATIAGSTVSAVAVLVASFLSTYIGVVIVYGVIYGIFSNMAFHAPMCVLFLYFKNPTDRSRASGCALTGVAIATILTTFAYEKIVPVFGWAGTLRISSAFIFLYSVPASFLIYQRDVERISNQIKSKDNKKEDEIHQDHLNRDEMKASSLSGKEKELFDENRSGGVENDTPVRTTWIQVITNWRSWTVLLAMFLPAMAWSPFWMNCVSYFESINESADNILVYVTVTAMFDLVGRICFIVLRNGFALKDCYLVIALNTIMTPVALLFVLWPTKPILLICCACIGIGRGWFLIMAFPATTHLLSEHTTDHTVTVGMIAVGLGFSLGTLPAGAIFETSGSYLYAFMLNAVLFLLGTTLLVILQIHKRCKSRIIRKVLIHVNVLGGERNKQLVLATTTAQENMALGTWPVNFIT</sequence>
<feature type="transmembrane region" description="Helical" evidence="1">
    <location>
        <begin position="7"/>
        <end position="30"/>
    </location>
</feature>
<dbReference type="Proteomes" id="UP001152320">
    <property type="component" value="Chromosome 17"/>
</dbReference>
<dbReference type="Pfam" id="PF07690">
    <property type="entry name" value="MFS_1"/>
    <property type="match status" value="1"/>
</dbReference>
<comment type="caution">
    <text evidence="2">The sequence shown here is derived from an EMBL/GenBank/DDBJ whole genome shotgun (WGS) entry which is preliminary data.</text>
</comment>
<dbReference type="PANTHER" id="PTHR11360:SF172">
    <property type="entry name" value="MAJOR FACILITATOR SUPERFAMILY (MFS) PROFILE DOMAIN-CONTAINING PROTEIN"/>
    <property type="match status" value="1"/>
</dbReference>
<name>A0A9Q0YRG5_HOLLE</name>
<feature type="transmembrane region" description="Helical" evidence="1">
    <location>
        <begin position="163"/>
        <end position="189"/>
    </location>
</feature>
<dbReference type="AlphaFoldDB" id="A0A9Q0YRG5"/>
<dbReference type="Gene3D" id="1.20.1250.20">
    <property type="entry name" value="MFS general substrate transporter like domains"/>
    <property type="match status" value="2"/>
</dbReference>
<dbReference type="OrthoDB" id="6770063at2759"/>
<keyword evidence="1" id="KW-0812">Transmembrane</keyword>
<feature type="transmembrane region" description="Helical" evidence="1">
    <location>
        <begin position="326"/>
        <end position="345"/>
    </location>
</feature>
<reference evidence="2" key="1">
    <citation type="submission" date="2021-10" db="EMBL/GenBank/DDBJ databases">
        <title>Tropical sea cucumber genome reveals ecological adaptation and Cuvierian tubules defense mechanism.</title>
        <authorList>
            <person name="Chen T."/>
        </authorList>
    </citation>
    <scope>NUCLEOTIDE SEQUENCE</scope>
    <source>
        <strain evidence="2">Nanhai2018</strain>
        <tissue evidence="2">Muscle</tissue>
    </source>
</reference>
<feature type="transmembrane region" description="Helical" evidence="1">
    <location>
        <begin position="50"/>
        <end position="73"/>
    </location>
</feature>
<dbReference type="PANTHER" id="PTHR11360">
    <property type="entry name" value="MONOCARBOXYLATE TRANSPORTER"/>
    <property type="match status" value="1"/>
</dbReference>
<dbReference type="InterPro" id="IPR050327">
    <property type="entry name" value="Proton-linked_MCT"/>
</dbReference>
<dbReference type="GO" id="GO:0008028">
    <property type="term" value="F:monocarboxylic acid transmembrane transporter activity"/>
    <property type="evidence" value="ECO:0007669"/>
    <property type="project" value="TreeGrafter"/>
</dbReference>
<dbReference type="SUPFAM" id="SSF103473">
    <property type="entry name" value="MFS general substrate transporter"/>
    <property type="match status" value="1"/>
</dbReference>
<keyword evidence="1" id="KW-0472">Membrane</keyword>
<feature type="transmembrane region" description="Helical" evidence="1">
    <location>
        <begin position="386"/>
        <end position="409"/>
    </location>
</feature>
<keyword evidence="3" id="KW-1185">Reference proteome</keyword>
<protein>
    <submittedName>
        <fullName evidence="2">Monocarboxylate transporter 10</fullName>
    </submittedName>
</protein>
<dbReference type="InterPro" id="IPR011701">
    <property type="entry name" value="MFS"/>
</dbReference>
<feature type="transmembrane region" description="Helical" evidence="1">
    <location>
        <begin position="141"/>
        <end position="157"/>
    </location>
</feature>
<feature type="transmembrane region" description="Helical" evidence="1">
    <location>
        <begin position="351"/>
        <end position="374"/>
    </location>
</feature>
<evidence type="ECO:0000256" key="1">
    <source>
        <dbReference type="SAM" id="Phobius"/>
    </source>
</evidence>
<feature type="transmembrane region" description="Helical" evidence="1">
    <location>
        <begin position="108"/>
        <end position="129"/>
    </location>
</feature>
<evidence type="ECO:0000313" key="2">
    <source>
        <dbReference type="EMBL" id="KAJ8026145.1"/>
    </source>
</evidence>
<feature type="transmembrane region" description="Helical" evidence="1">
    <location>
        <begin position="415"/>
        <end position="438"/>
    </location>
</feature>
<proteinExistence type="predicted"/>
<gene>
    <name evidence="2" type="ORF">HOLleu_33904</name>
</gene>